<sequence length="476" mass="53479">MRYLGKIYEMLEKEDDTKLASPKKVFLSEMVLRSCKFLIRRFLRQIPGTAASDCIAHFLNCLFASPDDVPQPTVQCGHSYASLTPTLLKESLIETVATRFRYSMTAEQLDSVPRLGLLRELCIVIGVQLLARDYCLSGPLSEAPRMNGAGPSSINRFKPSDILALLPKVKHTLPPLTYPEELLETGRQTIAQGQRQLGLEYLSESVTIFEQVFGPITPETAQCYSNVATVQYHINDAKAAVEYQKKAVVSYERCMGLDHPETLQALIQYGFYLNGAGRIEDSLKVIRFALDKWYPLYGELNLDIAYANHNLGMMFQKLNLHEMALKFFKKACKVYETLFGTKHISTAGCYSSMARAQNYLHDYKAAIALEKLVNQVYTEVLGADNVNTIRSSQALQDYTSNAVYSAREIALVKSPKFHELKLRVQEVIKQEQEKLEAEAAAANLGHLPVDDLVKFIDGKKPKSPKSKRNKKKSSAK</sequence>
<reference evidence="1" key="1">
    <citation type="submission" date="2022-04" db="EMBL/GenBank/DDBJ databases">
        <title>Genome of the entomopathogenic fungus Entomophthora muscae.</title>
        <authorList>
            <person name="Elya C."/>
            <person name="Lovett B.R."/>
            <person name="Lee E."/>
            <person name="Macias A.M."/>
            <person name="Hajek A.E."/>
            <person name="De Bivort B.L."/>
            <person name="Kasson M.T."/>
            <person name="De Fine Licht H.H."/>
            <person name="Stajich J.E."/>
        </authorList>
    </citation>
    <scope>NUCLEOTIDE SEQUENCE</scope>
    <source>
        <strain evidence="1">Berkeley</strain>
    </source>
</reference>
<accession>A0ACC2T2T6</accession>
<dbReference type="Proteomes" id="UP001165960">
    <property type="component" value="Unassembled WGS sequence"/>
</dbReference>
<protein>
    <submittedName>
        <fullName evidence="1">Intracellular distribution of mitochondria</fullName>
    </submittedName>
</protein>
<gene>
    <name evidence="1" type="primary">CLU1_2</name>
    <name evidence="1" type="ORF">DSO57_1023912</name>
</gene>
<organism evidence="1 2">
    <name type="scientific">Entomophthora muscae</name>
    <dbReference type="NCBI Taxonomy" id="34485"/>
    <lineage>
        <taxon>Eukaryota</taxon>
        <taxon>Fungi</taxon>
        <taxon>Fungi incertae sedis</taxon>
        <taxon>Zoopagomycota</taxon>
        <taxon>Entomophthoromycotina</taxon>
        <taxon>Entomophthoromycetes</taxon>
        <taxon>Entomophthorales</taxon>
        <taxon>Entomophthoraceae</taxon>
        <taxon>Entomophthora</taxon>
    </lineage>
</organism>
<dbReference type="EMBL" id="QTSX02003677">
    <property type="protein sequence ID" value="KAJ9068913.1"/>
    <property type="molecule type" value="Genomic_DNA"/>
</dbReference>
<comment type="caution">
    <text evidence="1">The sequence shown here is derived from an EMBL/GenBank/DDBJ whole genome shotgun (WGS) entry which is preliminary data.</text>
</comment>
<name>A0ACC2T2T6_9FUNG</name>
<proteinExistence type="predicted"/>
<evidence type="ECO:0000313" key="1">
    <source>
        <dbReference type="EMBL" id="KAJ9068913.1"/>
    </source>
</evidence>
<keyword evidence="2" id="KW-1185">Reference proteome</keyword>
<evidence type="ECO:0000313" key="2">
    <source>
        <dbReference type="Proteomes" id="UP001165960"/>
    </source>
</evidence>